<keyword evidence="3 7" id="KW-0812">Transmembrane</keyword>
<keyword evidence="10" id="KW-1185">Reference proteome</keyword>
<feature type="transmembrane region" description="Helical" evidence="7">
    <location>
        <begin position="223"/>
        <end position="244"/>
    </location>
</feature>
<reference evidence="9 10" key="1">
    <citation type="submission" date="2018-02" db="EMBL/GenBank/DDBJ databases">
        <title>The genomes of Aspergillus section Nigri reveals drivers in fungal speciation.</title>
        <authorList>
            <consortium name="DOE Joint Genome Institute"/>
            <person name="Vesth T.C."/>
            <person name="Nybo J."/>
            <person name="Theobald S."/>
            <person name="Brandl J."/>
            <person name="Frisvad J.C."/>
            <person name="Nielsen K.F."/>
            <person name="Lyhne E.K."/>
            <person name="Kogle M.E."/>
            <person name="Kuo A."/>
            <person name="Riley R."/>
            <person name="Clum A."/>
            <person name="Nolan M."/>
            <person name="Lipzen A."/>
            <person name="Salamov A."/>
            <person name="Henrissat B."/>
            <person name="Wiebenga A."/>
            <person name="De vries R.P."/>
            <person name="Grigoriev I.V."/>
            <person name="Mortensen U.H."/>
            <person name="Andersen M.R."/>
            <person name="Baker S.E."/>
        </authorList>
    </citation>
    <scope>NUCLEOTIDE SEQUENCE [LARGE SCALE GENOMIC DNA]</scope>
    <source>
        <strain evidence="9 10">CBS 707.79</strain>
    </source>
</reference>
<feature type="transmembrane region" description="Helical" evidence="7">
    <location>
        <begin position="434"/>
        <end position="457"/>
    </location>
</feature>
<organism evidence="9 10">
    <name type="scientific">Aspergillus ellipticus CBS 707.79</name>
    <dbReference type="NCBI Taxonomy" id="1448320"/>
    <lineage>
        <taxon>Eukaryota</taxon>
        <taxon>Fungi</taxon>
        <taxon>Dikarya</taxon>
        <taxon>Ascomycota</taxon>
        <taxon>Pezizomycotina</taxon>
        <taxon>Eurotiomycetes</taxon>
        <taxon>Eurotiomycetidae</taxon>
        <taxon>Eurotiales</taxon>
        <taxon>Aspergillaceae</taxon>
        <taxon>Aspergillus</taxon>
        <taxon>Aspergillus subgen. Circumdati</taxon>
    </lineage>
</organism>
<evidence type="ECO:0000259" key="8">
    <source>
        <dbReference type="Pfam" id="PF00324"/>
    </source>
</evidence>
<evidence type="ECO:0000256" key="6">
    <source>
        <dbReference type="ARBA" id="ARBA00023136"/>
    </source>
</evidence>
<dbReference type="Proteomes" id="UP000247810">
    <property type="component" value="Unassembled WGS sequence"/>
</dbReference>
<feature type="transmembrane region" description="Helical" evidence="7">
    <location>
        <begin position="469"/>
        <end position="489"/>
    </location>
</feature>
<keyword evidence="2" id="KW-0813">Transport</keyword>
<feature type="transmembrane region" description="Helical" evidence="7">
    <location>
        <begin position="265"/>
        <end position="284"/>
    </location>
</feature>
<dbReference type="InterPro" id="IPR004840">
    <property type="entry name" value="Amino_acid_permease_CS"/>
</dbReference>
<feature type="transmembrane region" description="Helical" evidence="7">
    <location>
        <begin position="363"/>
        <end position="381"/>
    </location>
</feature>
<dbReference type="Gene3D" id="1.20.1740.10">
    <property type="entry name" value="Amino acid/polyamine transporter I"/>
    <property type="match status" value="1"/>
</dbReference>
<dbReference type="InterPro" id="IPR004841">
    <property type="entry name" value="AA-permease/SLC12A_dom"/>
</dbReference>
<dbReference type="Pfam" id="PF00324">
    <property type="entry name" value="AA_permease"/>
    <property type="match status" value="1"/>
</dbReference>
<evidence type="ECO:0000256" key="5">
    <source>
        <dbReference type="ARBA" id="ARBA00022989"/>
    </source>
</evidence>
<feature type="transmembrane region" description="Helical" evidence="7">
    <location>
        <begin position="68"/>
        <end position="97"/>
    </location>
</feature>
<dbReference type="VEuPathDB" id="FungiDB:BO71DRAFT_475897"/>
<keyword evidence="6 7" id="KW-0472">Membrane</keyword>
<protein>
    <recommendedName>
        <fullName evidence="8">Amino acid permease/ SLC12A domain-containing protein</fullName>
    </recommendedName>
</protein>
<dbReference type="AlphaFoldDB" id="A0A319DBP3"/>
<evidence type="ECO:0000256" key="3">
    <source>
        <dbReference type="ARBA" id="ARBA00022692"/>
    </source>
</evidence>
<dbReference type="FunFam" id="1.20.1740.10:FF:000017">
    <property type="entry name" value="Amino acid permease"/>
    <property type="match status" value="1"/>
</dbReference>
<dbReference type="PIRSF" id="PIRSF006060">
    <property type="entry name" value="AA_transporter"/>
    <property type="match status" value="1"/>
</dbReference>
<feature type="transmembrane region" description="Helical" evidence="7">
    <location>
        <begin position="393"/>
        <end position="414"/>
    </location>
</feature>
<evidence type="ECO:0000256" key="4">
    <source>
        <dbReference type="ARBA" id="ARBA00022970"/>
    </source>
</evidence>
<dbReference type="GO" id="GO:0016020">
    <property type="term" value="C:membrane"/>
    <property type="evidence" value="ECO:0007669"/>
    <property type="project" value="UniProtKB-SubCell"/>
</dbReference>
<feature type="domain" description="Amino acid permease/ SLC12A" evidence="8">
    <location>
        <begin position="40"/>
        <end position="496"/>
    </location>
</feature>
<gene>
    <name evidence="9" type="ORF">BO71DRAFT_475897</name>
</gene>
<dbReference type="PROSITE" id="PS00218">
    <property type="entry name" value="AMINO_ACID_PERMEASE_1"/>
    <property type="match status" value="1"/>
</dbReference>
<proteinExistence type="predicted"/>
<dbReference type="EMBL" id="KZ825869">
    <property type="protein sequence ID" value="PYH94574.1"/>
    <property type="molecule type" value="Genomic_DNA"/>
</dbReference>
<dbReference type="PANTHER" id="PTHR43341">
    <property type="entry name" value="AMINO ACID PERMEASE"/>
    <property type="match status" value="1"/>
</dbReference>
<evidence type="ECO:0000256" key="1">
    <source>
        <dbReference type="ARBA" id="ARBA00004141"/>
    </source>
</evidence>
<feature type="transmembrane region" description="Helical" evidence="7">
    <location>
        <begin position="180"/>
        <end position="203"/>
    </location>
</feature>
<feature type="transmembrane region" description="Helical" evidence="7">
    <location>
        <begin position="149"/>
        <end position="168"/>
    </location>
</feature>
<evidence type="ECO:0000256" key="2">
    <source>
        <dbReference type="ARBA" id="ARBA00022448"/>
    </source>
</evidence>
<keyword evidence="5 7" id="KW-1133">Transmembrane helix</keyword>
<dbReference type="PANTHER" id="PTHR43341:SF1">
    <property type="entry name" value="GENERAL AMINO-ACID PERMEASE GAP1"/>
    <property type="match status" value="1"/>
</dbReference>
<comment type="subcellular location">
    <subcellularLocation>
        <location evidence="1">Membrane</location>
        <topology evidence="1">Multi-pass membrane protein</topology>
    </subcellularLocation>
</comment>
<evidence type="ECO:0000313" key="10">
    <source>
        <dbReference type="Proteomes" id="UP000247810"/>
    </source>
</evidence>
<keyword evidence="4" id="KW-0029">Amino-acid transport</keyword>
<feature type="transmembrane region" description="Helical" evidence="7">
    <location>
        <begin position="304"/>
        <end position="332"/>
    </location>
</feature>
<dbReference type="InterPro" id="IPR050524">
    <property type="entry name" value="APC_YAT"/>
</dbReference>
<sequence>EFTMEKPPKALSEGESIAGDNDIELGSSQRALHRDLKSRHMQMIALGGAVGSGYFISVGSALESGGPASLIICFAIIGIMIMCTIQALAELAVLYPVNGSFFVYSCRFLDPSWGFAMGWDYAISWLTTLPFELTAAGLTLNFWNSDIDNGVWVTVFLVATCLIQYFGVRGYGEVEFMLSTIKIVAILGFMILGIIIDCGGVSTDDRGYIGFRYWKSPGAFRNGFAGFCSVFVTAAFAYGGVEFIGLAAAETTNPRKELPRAAKQIFWRIAFFYIVGLLILGIIVPSDSPNLLNASTSSTKDSPFVLAIRLAGIPVLPSIFNAVITVSVFSVANSCTFGSTRTMQALAMHDMAPQFLRYIDKQGRPLACIAIQLAFGLIAYITEASSSETIFDWLLALSGLSAFFTWGSICAAHLRFRRAWRIQGHSESEIPYRAAYGVWGSCVGLALCILCIIATFYTSVWPDGSLGGAYNFFLNFLAAPIVLFLYVFWKLWSRDWSWFVRSHEMDLTTGLSSIDDATIEEDQELTRKKGRVGLFSAVF</sequence>
<evidence type="ECO:0000313" key="9">
    <source>
        <dbReference type="EMBL" id="PYH94574.1"/>
    </source>
</evidence>
<dbReference type="GO" id="GO:0015171">
    <property type="term" value="F:amino acid transmembrane transporter activity"/>
    <property type="evidence" value="ECO:0007669"/>
    <property type="project" value="TreeGrafter"/>
</dbReference>
<feature type="non-terminal residue" evidence="9">
    <location>
        <position position="1"/>
    </location>
</feature>
<name>A0A319DBP3_9EURO</name>
<accession>A0A319DBP3</accession>
<evidence type="ECO:0000256" key="7">
    <source>
        <dbReference type="SAM" id="Phobius"/>
    </source>
</evidence>
<dbReference type="OrthoDB" id="3900342at2759"/>
<feature type="transmembrane region" description="Helical" evidence="7">
    <location>
        <begin position="43"/>
        <end position="62"/>
    </location>
</feature>
<dbReference type="STRING" id="1448320.A0A319DBP3"/>